<dbReference type="EMBL" id="CADCWK010000040">
    <property type="protein sequence ID" value="CAA9546441.1"/>
    <property type="molecule type" value="Genomic_DNA"/>
</dbReference>
<evidence type="ECO:0000256" key="1">
    <source>
        <dbReference type="SAM" id="MobiDB-lite"/>
    </source>
</evidence>
<feature type="non-terminal residue" evidence="2">
    <location>
        <position position="268"/>
    </location>
</feature>
<evidence type="ECO:0000313" key="2">
    <source>
        <dbReference type="EMBL" id="CAA9546441.1"/>
    </source>
</evidence>
<feature type="compositionally biased region" description="Basic residues" evidence="1">
    <location>
        <begin position="63"/>
        <end position="76"/>
    </location>
</feature>
<feature type="compositionally biased region" description="Basic and acidic residues" evidence="1">
    <location>
        <begin position="227"/>
        <end position="240"/>
    </location>
</feature>
<protein>
    <submittedName>
        <fullName evidence="2">UDP-glucose 4-epimerase</fullName>
        <ecNumber evidence="2">5.1.3.2</ecNumber>
    </submittedName>
</protein>
<reference evidence="2" key="1">
    <citation type="submission" date="2020-02" db="EMBL/GenBank/DDBJ databases">
        <authorList>
            <person name="Meier V. D."/>
        </authorList>
    </citation>
    <scope>NUCLEOTIDE SEQUENCE</scope>
    <source>
        <strain evidence="2">AVDCRST_MAG33</strain>
    </source>
</reference>
<feature type="compositionally biased region" description="Basic and acidic residues" evidence="1">
    <location>
        <begin position="1"/>
        <end position="15"/>
    </location>
</feature>
<name>A0A6J4UEU5_9BACT</name>
<feature type="non-terminal residue" evidence="2">
    <location>
        <position position="1"/>
    </location>
</feature>
<sequence>ERDVPVHTDRAQRADHRGRRAGRHGAAGAPRRRVQPQRPDPAPAGVSQPCRRYRRPGGDPARLRGRPRGRPPRRVRAGRDAVGGHPPQQPDRHLQRLRGGPAGGGRPGRLRVVQPRHRDVRVRGIAGAVRTGRPADLRPHGPDPAGLALRRQQGLRRGDGPLLPRAPWHGGLLPPHRRDARRRRPVQRAGTAGWWRDAGPHAGADPQADAGGVAEPGRRRPAGPELSDGRRHPLGDRLRDLGQPAPVLGHRPCPGRARLRPTGQRASV</sequence>
<organism evidence="2">
    <name type="scientific">uncultured Thermomicrobiales bacterium</name>
    <dbReference type="NCBI Taxonomy" id="1645740"/>
    <lineage>
        <taxon>Bacteria</taxon>
        <taxon>Pseudomonadati</taxon>
        <taxon>Thermomicrobiota</taxon>
        <taxon>Thermomicrobia</taxon>
        <taxon>Thermomicrobiales</taxon>
        <taxon>environmental samples</taxon>
    </lineage>
</organism>
<dbReference type="EC" id="5.1.3.2" evidence="2"/>
<keyword evidence="2" id="KW-0413">Isomerase</keyword>
<proteinExistence type="predicted"/>
<dbReference type="AlphaFoldDB" id="A0A6J4UEU5"/>
<feature type="region of interest" description="Disordered" evidence="1">
    <location>
        <begin position="1"/>
        <end position="268"/>
    </location>
</feature>
<gene>
    <name evidence="2" type="ORF">AVDCRST_MAG33-500</name>
</gene>
<accession>A0A6J4UEU5</accession>
<dbReference type="GO" id="GO:0003978">
    <property type="term" value="F:UDP-glucose 4-epimerase activity"/>
    <property type="evidence" value="ECO:0007669"/>
    <property type="project" value="UniProtKB-EC"/>
</dbReference>